<feature type="region of interest" description="Disordered" evidence="2">
    <location>
        <begin position="173"/>
        <end position="200"/>
    </location>
</feature>
<organism evidence="4 5">
    <name type="scientific">Ostreobium quekettii</name>
    <dbReference type="NCBI Taxonomy" id="121088"/>
    <lineage>
        <taxon>Eukaryota</taxon>
        <taxon>Viridiplantae</taxon>
        <taxon>Chlorophyta</taxon>
        <taxon>core chlorophytes</taxon>
        <taxon>Ulvophyceae</taxon>
        <taxon>TCBD clade</taxon>
        <taxon>Bryopsidales</taxon>
        <taxon>Ostreobineae</taxon>
        <taxon>Ostreobiaceae</taxon>
        <taxon>Ostreobium</taxon>
    </lineage>
</organism>
<dbReference type="OrthoDB" id="7763451at2759"/>
<feature type="domain" description="RRM" evidence="3">
    <location>
        <begin position="10"/>
        <end position="85"/>
    </location>
</feature>
<feature type="compositionally biased region" description="Low complexity" evidence="2">
    <location>
        <begin position="186"/>
        <end position="200"/>
    </location>
</feature>
<evidence type="ECO:0000256" key="1">
    <source>
        <dbReference type="PROSITE-ProRule" id="PRU00176"/>
    </source>
</evidence>
<dbReference type="PANTHER" id="PTHR32343:SF22">
    <property type="entry name" value="LD29830P"/>
    <property type="match status" value="1"/>
</dbReference>
<name>A0A8S1J6Q9_9CHLO</name>
<evidence type="ECO:0000256" key="2">
    <source>
        <dbReference type="SAM" id="MobiDB-lite"/>
    </source>
</evidence>
<keyword evidence="1" id="KW-0694">RNA-binding</keyword>
<sequence length="297" mass="31436">MSTYHHAVERTIYVGNIGRGVTEQALLALFGHCGTVTQIRLAGDPSFETRYAFIEFGHPDEVRTALLLDGMQVYERSIRVSPARGGGPLRNNDPDRVNKTIHVAGIPMEDIEEDVLAEFFSHCGEVVAVRKSGRFAWVEFATTPGMQAALSLDGEPLGNSNMKVQQSRTPIMNAGWRAPPKDPGRQSSFQSSPAAPEAAPESAYAGHYPYAEQSYGAGGYGNGYTGSCGQSSGDAYGHSMPPPAGPRPTAAPPHAYPPPHSLGPGLPYPVPPQAPMVGGHPSVPPPERGIAGASQGR</sequence>
<feature type="domain" description="RRM" evidence="3">
    <location>
        <begin position="99"/>
        <end position="169"/>
    </location>
</feature>
<dbReference type="PANTHER" id="PTHR32343">
    <property type="entry name" value="SERINE/ARGININE-RICH SPLICING FACTOR"/>
    <property type="match status" value="1"/>
</dbReference>
<feature type="region of interest" description="Disordered" evidence="2">
    <location>
        <begin position="234"/>
        <end position="297"/>
    </location>
</feature>
<dbReference type="Gene3D" id="3.30.70.330">
    <property type="match status" value="2"/>
</dbReference>
<reference evidence="4" key="1">
    <citation type="submission" date="2020-12" db="EMBL/GenBank/DDBJ databases">
        <authorList>
            <person name="Iha C."/>
        </authorList>
    </citation>
    <scope>NUCLEOTIDE SEQUENCE</scope>
</reference>
<dbReference type="InterPro" id="IPR000504">
    <property type="entry name" value="RRM_dom"/>
</dbReference>
<dbReference type="GO" id="GO:0003723">
    <property type="term" value="F:RNA binding"/>
    <property type="evidence" value="ECO:0007669"/>
    <property type="project" value="UniProtKB-UniRule"/>
</dbReference>
<dbReference type="Pfam" id="PF00076">
    <property type="entry name" value="RRM_1"/>
    <property type="match status" value="2"/>
</dbReference>
<protein>
    <recommendedName>
        <fullName evidence="3">RRM domain-containing protein</fullName>
    </recommendedName>
</protein>
<evidence type="ECO:0000313" key="5">
    <source>
        <dbReference type="Proteomes" id="UP000708148"/>
    </source>
</evidence>
<dbReference type="EMBL" id="CAJHUC010000972">
    <property type="protein sequence ID" value="CAD7699212.1"/>
    <property type="molecule type" value="Genomic_DNA"/>
</dbReference>
<accession>A0A8S1J6Q9</accession>
<dbReference type="Proteomes" id="UP000708148">
    <property type="component" value="Unassembled WGS sequence"/>
</dbReference>
<dbReference type="SMART" id="SM00360">
    <property type="entry name" value="RRM"/>
    <property type="match status" value="2"/>
</dbReference>
<evidence type="ECO:0000313" key="4">
    <source>
        <dbReference type="EMBL" id="CAD7699212.1"/>
    </source>
</evidence>
<comment type="caution">
    <text evidence="4">The sequence shown here is derived from an EMBL/GenBank/DDBJ whole genome shotgun (WGS) entry which is preliminary data.</text>
</comment>
<evidence type="ECO:0000259" key="3">
    <source>
        <dbReference type="PROSITE" id="PS50102"/>
    </source>
</evidence>
<dbReference type="SUPFAM" id="SSF54928">
    <property type="entry name" value="RNA-binding domain, RBD"/>
    <property type="match status" value="1"/>
</dbReference>
<gene>
    <name evidence="4" type="ORF">OSTQU699_LOCUS4571</name>
</gene>
<keyword evidence="5" id="KW-1185">Reference proteome</keyword>
<dbReference type="InterPro" id="IPR012677">
    <property type="entry name" value="Nucleotide-bd_a/b_plait_sf"/>
</dbReference>
<proteinExistence type="predicted"/>
<dbReference type="AlphaFoldDB" id="A0A8S1J6Q9"/>
<dbReference type="InterPro" id="IPR035979">
    <property type="entry name" value="RBD_domain_sf"/>
</dbReference>
<dbReference type="PROSITE" id="PS50102">
    <property type="entry name" value="RRM"/>
    <property type="match status" value="2"/>
</dbReference>
<feature type="compositionally biased region" description="Pro residues" evidence="2">
    <location>
        <begin position="240"/>
        <end position="274"/>
    </location>
</feature>